<comment type="caution">
    <text evidence="2">The sequence shown here is derived from an EMBL/GenBank/DDBJ whole genome shotgun (WGS) entry which is preliminary data.</text>
</comment>
<evidence type="ECO:0008006" key="4">
    <source>
        <dbReference type="Google" id="ProtNLM"/>
    </source>
</evidence>
<organism evidence="2 3">
    <name type="scientific">Grimontia indica</name>
    <dbReference type="NCBI Taxonomy" id="1056512"/>
    <lineage>
        <taxon>Bacteria</taxon>
        <taxon>Pseudomonadati</taxon>
        <taxon>Pseudomonadota</taxon>
        <taxon>Gammaproteobacteria</taxon>
        <taxon>Vibrionales</taxon>
        <taxon>Vibrionaceae</taxon>
        <taxon>Grimontia</taxon>
    </lineage>
</organism>
<evidence type="ECO:0000313" key="2">
    <source>
        <dbReference type="EMBL" id="EOD81652.1"/>
    </source>
</evidence>
<gene>
    <name evidence="2" type="ORF">D515_01558</name>
</gene>
<feature type="transmembrane region" description="Helical" evidence="1">
    <location>
        <begin position="50"/>
        <end position="75"/>
    </location>
</feature>
<dbReference type="AlphaFoldDB" id="R1IVZ6"/>
<evidence type="ECO:0000256" key="1">
    <source>
        <dbReference type="SAM" id="Phobius"/>
    </source>
</evidence>
<dbReference type="EMBL" id="ANFM02000002">
    <property type="protein sequence ID" value="EOD81652.1"/>
    <property type="molecule type" value="Genomic_DNA"/>
</dbReference>
<dbReference type="RefSeq" id="WP_002535220.1">
    <property type="nucleotide sequence ID" value="NZ_ANFM02000002.1"/>
</dbReference>
<name>R1IVZ6_9GAMM</name>
<keyword evidence="1" id="KW-0812">Transmembrane</keyword>
<keyword evidence="1" id="KW-0472">Membrane</keyword>
<sequence>MNGEDDSMDNDKPQQEKVGMMDVVKSVFAAMFGVQSDKNRQRDFQQASMVPYIVVGFVFVVVFVLGLMGLVSLIIPN</sequence>
<keyword evidence="1" id="KW-1133">Transmembrane helix</keyword>
<protein>
    <recommendedName>
        <fullName evidence="4">DUF2970 domain-containing protein</fullName>
    </recommendedName>
</protein>
<keyword evidence="3" id="KW-1185">Reference proteome</keyword>
<dbReference type="Proteomes" id="UP000011223">
    <property type="component" value="Unassembled WGS sequence"/>
</dbReference>
<accession>R1IVZ6</accession>
<reference evidence="2 3" key="1">
    <citation type="journal article" date="2014" name="PLoS ONE">
        <title>Grimontia indica AK16(T), sp. nov., Isolated from a Seawater Sample Reports the Presence of Pathogenic Genes Similar to Vibrio Genus.</title>
        <authorList>
            <person name="Singh A."/>
            <person name="Vaidya B."/>
            <person name="Khatri I."/>
            <person name="Srinivas T.N."/>
            <person name="Subramanian S."/>
            <person name="Korpole S."/>
            <person name="Pinnaka A.K."/>
        </authorList>
    </citation>
    <scope>NUCLEOTIDE SEQUENCE [LARGE SCALE GENOMIC DNA]</scope>
    <source>
        <strain evidence="2 3">AK16</strain>
    </source>
</reference>
<evidence type="ECO:0000313" key="3">
    <source>
        <dbReference type="Proteomes" id="UP000011223"/>
    </source>
</evidence>
<dbReference type="eggNOG" id="ENOG5033AS4">
    <property type="taxonomic scope" value="Bacteria"/>
</dbReference>
<dbReference type="Pfam" id="PF11174">
    <property type="entry name" value="DUF2970"/>
    <property type="match status" value="1"/>
</dbReference>
<dbReference type="InterPro" id="IPR021344">
    <property type="entry name" value="DUF2970"/>
</dbReference>
<proteinExistence type="predicted"/>